<comment type="similarity">
    <text evidence="1">Belongs to the thioesterase family.</text>
</comment>
<sequence length="231" mass="24970">MFFPHSGGSPASYKEFAACLAGSAHTAAVHYPGRAERYREPSFTSVHTLADEIADRLPAWLGESPALFFGHSLGAAIAYEVVRRVPDQHRMLLVASGHPAPSRLELPPLAGPGGDPDGPLVSLVSALGGDTPEILEHPVLRQMFLPVIRADLTAHAGYRPAPGSVIRCPLIALEGDADPLTNRSDMHAWSKHTLSTFHHHTFPGGHFFINHHIPRITDIMRAAMRQEEAAA</sequence>
<dbReference type="GO" id="GO:0008610">
    <property type="term" value="P:lipid biosynthetic process"/>
    <property type="evidence" value="ECO:0007669"/>
    <property type="project" value="TreeGrafter"/>
</dbReference>
<dbReference type="Gene3D" id="3.40.50.1820">
    <property type="entry name" value="alpha/beta hydrolase"/>
    <property type="match status" value="1"/>
</dbReference>
<evidence type="ECO:0000259" key="2">
    <source>
        <dbReference type="Pfam" id="PF00975"/>
    </source>
</evidence>
<proteinExistence type="inferred from homology"/>
<dbReference type="PANTHER" id="PTHR11487:SF0">
    <property type="entry name" value="S-ACYL FATTY ACID SYNTHASE THIOESTERASE, MEDIUM CHAIN"/>
    <property type="match status" value="1"/>
</dbReference>
<dbReference type="InterPro" id="IPR029058">
    <property type="entry name" value="AB_hydrolase_fold"/>
</dbReference>
<dbReference type="STRING" id="1352936.M878_05850"/>
<gene>
    <name evidence="3" type="ORF">M878_05850</name>
</gene>
<dbReference type="Pfam" id="PF00975">
    <property type="entry name" value="Thioesterase"/>
    <property type="match status" value="1"/>
</dbReference>
<dbReference type="Proteomes" id="UP000017984">
    <property type="component" value="Chromosome"/>
</dbReference>
<keyword evidence="4" id="KW-1185">Reference proteome</keyword>
<comment type="caution">
    <text evidence="3">The sequence shown here is derived from an EMBL/GenBank/DDBJ whole genome shotgun (WGS) entry which is preliminary data.</text>
</comment>
<name>V6KTL2_STRRC</name>
<dbReference type="InterPro" id="IPR001031">
    <property type="entry name" value="Thioesterase"/>
</dbReference>
<dbReference type="SUPFAM" id="SSF53474">
    <property type="entry name" value="alpha/beta-Hydrolases"/>
    <property type="match status" value="1"/>
</dbReference>
<evidence type="ECO:0000313" key="3">
    <source>
        <dbReference type="EMBL" id="EST35477.1"/>
    </source>
</evidence>
<dbReference type="InterPro" id="IPR012223">
    <property type="entry name" value="TEII"/>
</dbReference>
<feature type="domain" description="Thioesterase" evidence="2">
    <location>
        <begin position="2"/>
        <end position="221"/>
    </location>
</feature>
<evidence type="ECO:0000313" key="4">
    <source>
        <dbReference type="Proteomes" id="UP000017984"/>
    </source>
</evidence>
<accession>V6KTL2</accession>
<dbReference type="HOGENOM" id="CLU_070456_1_2_11"/>
<evidence type="ECO:0000256" key="1">
    <source>
        <dbReference type="ARBA" id="ARBA00007169"/>
    </source>
</evidence>
<organism evidence="3 4">
    <name type="scientific">Streptomyces roseochromogenus subsp. oscitans DS 12.976</name>
    <dbReference type="NCBI Taxonomy" id="1352936"/>
    <lineage>
        <taxon>Bacteria</taxon>
        <taxon>Bacillati</taxon>
        <taxon>Actinomycetota</taxon>
        <taxon>Actinomycetes</taxon>
        <taxon>Kitasatosporales</taxon>
        <taxon>Streptomycetaceae</taxon>
        <taxon>Streptomyces</taxon>
    </lineage>
</organism>
<protein>
    <recommendedName>
        <fullName evidence="2">Thioesterase domain-containing protein</fullName>
    </recommendedName>
</protein>
<dbReference type="PANTHER" id="PTHR11487">
    <property type="entry name" value="THIOESTERASE"/>
    <property type="match status" value="1"/>
</dbReference>
<reference evidence="3 4" key="1">
    <citation type="journal article" date="2014" name="Genome Announc.">
        <title>Draft Genome Sequence of Streptomyces roseochromogenes subsp. oscitans DS 12.976, Producer of the Aminocoumarin Antibiotic Clorobiocin.</title>
        <authorList>
            <person name="Ruckert C."/>
            <person name="Kalinowski J."/>
            <person name="Heide L."/>
            <person name="Apel A.K."/>
        </authorList>
    </citation>
    <scope>NUCLEOTIDE SEQUENCE [LARGE SCALE GENOMIC DNA]</scope>
    <source>
        <strain evidence="3 4">DS 12.976</strain>
    </source>
</reference>
<dbReference type="PATRIC" id="fig|1352936.5.peg.1259"/>
<dbReference type="AlphaFoldDB" id="V6KTL2"/>
<dbReference type="EMBL" id="AWQX01000051">
    <property type="protein sequence ID" value="EST35477.1"/>
    <property type="molecule type" value="Genomic_DNA"/>
</dbReference>